<dbReference type="AlphaFoldDB" id="A0AAW2VXM1"/>
<comment type="caution">
    <text evidence="1">The sequence shown here is derived from an EMBL/GenBank/DDBJ whole genome shotgun (WGS) entry which is preliminary data.</text>
</comment>
<protein>
    <submittedName>
        <fullName evidence="1">Uncharacterized protein</fullName>
    </submittedName>
</protein>
<name>A0AAW2VXM1_9LAMI</name>
<evidence type="ECO:0000313" key="1">
    <source>
        <dbReference type="EMBL" id="KAL0434454.1"/>
    </source>
</evidence>
<dbReference type="SUPFAM" id="SSF56219">
    <property type="entry name" value="DNase I-like"/>
    <property type="match status" value="1"/>
</dbReference>
<gene>
    <name evidence="1" type="ORF">Slati_2779700</name>
</gene>
<dbReference type="InterPro" id="IPR036691">
    <property type="entry name" value="Endo/exonu/phosph_ase_sf"/>
</dbReference>
<reference evidence="1" key="2">
    <citation type="journal article" date="2024" name="Plant">
        <title>Genomic evolution and insights into agronomic trait innovations of Sesamum species.</title>
        <authorList>
            <person name="Miao H."/>
            <person name="Wang L."/>
            <person name="Qu L."/>
            <person name="Liu H."/>
            <person name="Sun Y."/>
            <person name="Le M."/>
            <person name="Wang Q."/>
            <person name="Wei S."/>
            <person name="Zheng Y."/>
            <person name="Lin W."/>
            <person name="Duan Y."/>
            <person name="Cao H."/>
            <person name="Xiong S."/>
            <person name="Wang X."/>
            <person name="Wei L."/>
            <person name="Li C."/>
            <person name="Ma Q."/>
            <person name="Ju M."/>
            <person name="Zhao R."/>
            <person name="Li G."/>
            <person name="Mu C."/>
            <person name="Tian Q."/>
            <person name="Mei H."/>
            <person name="Zhang T."/>
            <person name="Gao T."/>
            <person name="Zhang H."/>
        </authorList>
    </citation>
    <scope>NUCLEOTIDE SEQUENCE</scope>
    <source>
        <strain evidence="1">KEN1</strain>
    </source>
</reference>
<proteinExistence type="predicted"/>
<reference evidence="1" key="1">
    <citation type="submission" date="2020-06" db="EMBL/GenBank/DDBJ databases">
        <authorList>
            <person name="Li T."/>
            <person name="Hu X."/>
            <person name="Zhang T."/>
            <person name="Song X."/>
            <person name="Zhang H."/>
            <person name="Dai N."/>
            <person name="Sheng W."/>
            <person name="Hou X."/>
            <person name="Wei L."/>
        </authorList>
    </citation>
    <scope>NUCLEOTIDE SEQUENCE</scope>
    <source>
        <strain evidence="1">KEN1</strain>
        <tissue evidence="1">Leaf</tissue>
    </source>
</reference>
<dbReference type="EMBL" id="JACGWN010000009">
    <property type="protein sequence ID" value="KAL0434454.1"/>
    <property type="molecule type" value="Genomic_DNA"/>
</dbReference>
<organism evidence="1">
    <name type="scientific">Sesamum latifolium</name>
    <dbReference type="NCBI Taxonomy" id="2727402"/>
    <lineage>
        <taxon>Eukaryota</taxon>
        <taxon>Viridiplantae</taxon>
        <taxon>Streptophyta</taxon>
        <taxon>Embryophyta</taxon>
        <taxon>Tracheophyta</taxon>
        <taxon>Spermatophyta</taxon>
        <taxon>Magnoliopsida</taxon>
        <taxon>eudicotyledons</taxon>
        <taxon>Gunneridae</taxon>
        <taxon>Pentapetalae</taxon>
        <taxon>asterids</taxon>
        <taxon>lamiids</taxon>
        <taxon>Lamiales</taxon>
        <taxon>Pedaliaceae</taxon>
        <taxon>Sesamum</taxon>
    </lineage>
</organism>
<dbReference type="Gene3D" id="3.60.10.10">
    <property type="entry name" value="Endonuclease/exonuclease/phosphatase"/>
    <property type="match status" value="1"/>
</dbReference>
<accession>A0AAW2VXM1</accession>
<sequence>MDPMGPNNRIWLAWDDSEVDVEVLFVFNQCIHCRVVARLTHEYSFITIVYGSNDLAGRRELWGHLLTLMEEVRDEPWLVLGDFNTVLDSSKVCGNSGDITSAIDEFRTCIMDTGLLDVPLRGQFTRGIIVVMNLAVCGRNLTEC</sequence>